<feature type="transmembrane region" description="Helical" evidence="1">
    <location>
        <begin position="33"/>
        <end position="55"/>
    </location>
</feature>
<dbReference type="HOGENOM" id="CLU_017366_2_0_1"/>
<dbReference type="OrthoDB" id="10261782at2759"/>
<keyword evidence="3" id="KW-1185">Reference proteome</keyword>
<dbReference type="EMBL" id="GL629729">
    <property type="protein sequence ID" value="EFX06320.1"/>
    <property type="molecule type" value="Genomic_DNA"/>
</dbReference>
<dbReference type="STRING" id="655863.F0X7Q5"/>
<protein>
    <submittedName>
        <fullName evidence="2">Uncharacterized protein</fullName>
    </submittedName>
</protein>
<dbReference type="PANTHER" id="PTHR35204">
    <property type="entry name" value="YALI0A21131P"/>
    <property type="match status" value="1"/>
</dbReference>
<proteinExistence type="predicted"/>
<evidence type="ECO:0000256" key="1">
    <source>
        <dbReference type="SAM" id="Phobius"/>
    </source>
</evidence>
<dbReference type="eggNOG" id="ENOG502QRJE">
    <property type="taxonomic scope" value="Eukaryota"/>
</dbReference>
<dbReference type="RefSeq" id="XP_014175802.1">
    <property type="nucleotide sequence ID" value="XM_014320327.1"/>
</dbReference>
<sequence>MNIKTGDCGYAAAIAATPFGYSVMLRLDFNMTALGYIPVLVLVVSLMTALVQASLPDEITPSMEMARERAPAIFNALNNAMRQWGSSLHHNGMSVFLATVPENVLLHHGNVRETSPTEPEWLAYEIEHAELFARTWLQQKPVPAVLAQSEPVPSAQKQVRRTADQKFRGWMHVYRSTRPLHYLYIDGMAGAKTAMGTLDSQDLLLRKNGTGGNAGSILGERQRAADLCALVRPWGLQGVIRMEAGFEIIQCDFSDGLEQVQALRRAKDDAAGDIGDGRGLRGLEFLRGLAERYQDIGAQRTVVDYSSMVSAFFFPLNLTNPDGDRPDLPRLLSVGAAGLTAIRHYLETTIERRHHGNDCFKPDWQGVTDLIVGRYADRLKFMATEIDSPESMAIEAAFLLDIYIDYPDEDDGNDIDRAAAIDRCTHYYLHNPVPLSATYPANVTNQLIHTALATVTDEICTALFHVRDLVSGYGMLSHSERETALAASVKTLQSLIAYLGWARFKRCPACGIGEICMIPMWPMGTVELYEKPSCCNGTDSLDGENYWGEWSWSAAGEGKA</sequence>
<evidence type="ECO:0000313" key="3">
    <source>
        <dbReference type="Proteomes" id="UP000007796"/>
    </source>
</evidence>
<keyword evidence="1" id="KW-0812">Transmembrane</keyword>
<dbReference type="InParanoid" id="F0X7Q5"/>
<dbReference type="FunCoup" id="F0X7Q5">
    <property type="interactions" value="12"/>
</dbReference>
<dbReference type="GeneID" id="25980097"/>
<accession>F0X7Q5</accession>
<name>F0X7Q5_GROCL</name>
<dbReference type="InterPro" id="IPR038921">
    <property type="entry name" value="YOR389W-like"/>
</dbReference>
<keyword evidence="1" id="KW-0472">Membrane</keyword>
<gene>
    <name evidence="2" type="ORF">CMQ_6641</name>
</gene>
<keyword evidence="1" id="KW-1133">Transmembrane helix</keyword>
<dbReference type="AlphaFoldDB" id="F0X7Q5"/>
<evidence type="ECO:0000313" key="2">
    <source>
        <dbReference type="EMBL" id="EFX06320.1"/>
    </source>
</evidence>
<dbReference type="PANTHER" id="PTHR35204:SF1">
    <property type="entry name" value="ENTEROTOXIN"/>
    <property type="match status" value="1"/>
</dbReference>
<reference evidence="2 3" key="1">
    <citation type="journal article" date="2011" name="Proc. Natl. Acad. Sci. U.S.A.">
        <title>Genome and transcriptome analyses of the mountain pine beetle-fungal symbiont Grosmannia clavigera, a lodgepole pine pathogen.</title>
        <authorList>
            <person name="DiGuistini S."/>
            <person name="Wang Y."/>
            <person name="Liao N.Y."/>
            <person name="Taylor G."/>
            <person name="Tanguay P."/>
            <person name="Feau N."/>
            <person name="Henrissat B."/>
            <person name="Chan S.K."/>
            <person name="Hesse-Orce U."/>
            <person name="Alamouti S.M."/>
            <person name="Tsui C.K.M."/>
            <person name="Docking R.T."/>
            <person name="Levasseur A."/>
            <person name="Haridas S."/>
            <person name="Robertson G."/>
            <person name="Birol I."/>
            <person name="Holt R.A."/>
            <person name="Marra M.A."/>
            <person name="Hamelin R.C."/>
            <person name="Hirst M."/>
            <person name="Jones S.J.M."/>
            <person name="Bohlmann J."/>
            <person name="Breuil C."/>
        </authorList>
    </citation>
    <scope>NUCLEOTIDE SEQUENCE [LARGE SCALE GENOMIC DNA]</scope>
    <source>
        <strain evidence="3">kw1407 / UAMH 11150</strain>
    </source>
</reference>
<dbReference type="Proteomes" id="UP000007796">
    <property type="component" value="Unassembled WGS sequence"/>
</dbReference>
<organism evidence="3">
    <name type="scientific">Grosmannia clavigera (strain kw1407 / UAMH 11150)</name>
    <name type="common">Blue stain fungus</name>
    <name type="synonym">Graphiocladiella clavigera</name>
    <dbReference type="NCBI Taxonomy" id="655863"/>
    <lineage>
        <taxon>Eukaryota</taxon>
        <taxon>Fungi</taxon>
        <taxon>Dikarya</taxon>
        <taxon>Ascomycota</taxon>
        <taxon>Pezizomycotina</taxon>
        <taxon>Sordariomycetes</taxon>
        <taxon>Sordariomycetidae</taxon>
        <taxon>Ophiostomatales</taxon>
        <taxon>Ophiostomataceae</taxon>
        <taxon>Leptographium</taxon>
    </lineage>
</organism>